<name>A0A8X9A955_SALSN</name>
<reference evidence="2" key="2">
    <citation type="submission" date="2020-08" db="EMBL/GenBank/DDBJ databases">
        <title>Plant Genome Project.</title>
        <authorList>
            <person name="Zhang R.-G."/>
        </authorList>
    </citation>
    <scope>NUCLEOTIDE SEQUENCE</scope>
    <source>
        <strain evidence="2">Huo1</strain>
        <tissue evidence="2">Leaf</tissue>
    </source>
</reference>
<organism evidence="2">
    <name type="scientific">Salvia splendens</name>
    <name type="common">Scarlet sage</name>
    <dbReference type="NCBI Taxonomy" id="180675"/>
    <lineage>
        <taxon>Eukaryota</taxon>
        <taxon>Viridiplantae</taxon>
        <taxon>Streptophyta</taxon>
        <taxon>Embryophyta</taxon>
        <taxon>Tracheophyta</taxon>
        <taxon>Spermatophyta</taxon>
        <taxon>Magnoliopsida</taxon>
        <taxon>eudicotyledons</taxon>
        <taxon>Gunneridae</taxon>
        <taxon>Pentapetalae</taxon>
        <taxon>asterids</taxon>
        <taxon>lamiids</taxon>
        <taxon>Lamiales</taxon>
        <taxon>Lamiaceae</taxon>
        <taxon>Nepetoideae</taxon>
        <taxon>Mentheae</taxon>
        <taxon>Salviinae</taxon>
        <taxon>Salvia</taxon>
        <taxon>Salvia subgen. Calosphace</taxon>
        <taxon>core Calosphace</taxon>
    </lineage>
</organism>
<keyword evidence="3" id="KW-1185">Reference proteome</keyword>
<dbReference type="Pfam" id="PF08268">
    <property type="entry name" value="FBA_3"/>
    <property type="match status" value="1"/>
</dbReference>
<dbReference type="EMBL" id="PNBA02000002">
    <property type="protein sequence ID" value="KAG6433632.1"/>
    <property type="molecule type" value="Genomic_DNA"/>
</dbReference>
<evidence type="ECO:0000259" key="1">
    <source>
        <dbReference type="Pfam" id="PF08268"/>
    </source>
</evidence>
<dbReference type="NCBIfam" id="TIGR01640">
    <property type="entry name" value="F_box_assoc_1"/>
    <property type="match status" value="1"/>
</dbReference>
<dbReference type="InterPro" id="IPR017451">
    <property type="entry name" value="F-box-assoc_interact_dom"/>
</dbReference>
<proteinExistence type="predicted"/>
<protein>
    <recommendedName>
        <fullName evidence="1">F-box associated beta-propeller type 3 domain-containing protein</fullName>
    </recommendedName>
</protein>
<evidence type="ECO:0000313" key="3">
    <source>
        <dbReference type="Proteomes" id="UP000298416"/>
    </source>
</evidence>
<evidence type="ECO:0000313" key="2">
    <source>
        <dbReference type="EMBL" id="KAG6433632.1"/>
    </source>
</evidence>
<feature type="domain" description="F-box associated beta-propeller type 3" evidence="1">
    <location>
        <begin position="3"/>
        <end position="139"/>
    </location>
</feature>
<sequence>MYGLGHDPISGDYKIVELSYWDTDNEYNLDCANTFVDVYYVGRGIWRRADNSPYDHAVPHLACGAFMGGKIRWLASSREEGYASVIAAFDLAREVFDEMPAPKDVDVGKFVFYKLVFLSGCLCLVDAQRDITRVWVMKEYGAIIDRRYNRAVNMNGYINSFLPCSVPTGTHYVQLASQGCIIAALLAGKSSVISGV</sequence>
<reference evidence="2" key="1">
    <citation type="submission" date="2018-01" db="EMBL/GenBank/DDBJ databases">
        <authorList>
            <person name="Mao J.F."/>
        </authorList>
    </citation>
    <scope>NUCLEOTIDE SEQUENCE</scope>
    <source>
        <strain evidence="2">Huo1</strain>
        <tissue evidence="2">Leaf</tissue>
    </source>
</reference>
<gene>
    <name evidence="2" type="ORF">SASPL_105247</name>
</gene>
<accession>A0A8X9A955</accession>
<dbReference type="InterPro" id="IPR013187">
    <property type="entry name" value="F-box-assoc_dom_typ3"/>
</dbReference>
<dbReference type="AlphaFoldDB" id="A0A8X9A955"/>
<comment type="caution">
    <text evidence="2">The sequence shown here is derived from an EMBL/GenBank/DDBJ whole genome shotgun (WGS) entry which is preliminary data.</text>
</comment>
<dbReference type="Proteomes" id="UP000298416">
    <property type="component" value="Unassembled WGS sequence"/>
</dbReference>
<dbReference type="PANTHER" id="PTHR31111">
    <property type="entry name" value="BNAA05G37150D PROTEIN-RELATED"/>
    <property type="match status" value="1"/>
</dbReference>
<dbReference type="PANTHER" id="PTHR31111:SF136">
    <property type="entry name" value="F-BOX ASSOCIATED DOMAIN-CONTAINING PROTEIN"/>
    <property type="match status" value="1"/>
</dbReference>